<organism evidence="6 7">
    <name type="scientific">Podospora comata</name>
    <dbReference type="NCBI Taxonomy" id="48703"/>
    <lineage>
        <taxon>Eukaryota</taxon>
        <taxon>Fungi</taxon>
        <taxon>Dikarya</taxon>
        <taxon>Ascomycota</taxon>
        <taxon>Pezizomycotina</taxon>
        <taxon>Sordariomycetes</taxon>
        <taxon>Sordariomycetidae</taxon>
        <taxon>Sordariales</taxon>
        <taxon>Podosporaceae</taxon>
        <taxon>Podospora</taxon>
    </lineage>
</organism>
<evidence type="ECO:0000256" key="1">
    <source>
        <dbReference type="ARBA" id="ARBA00022723"/>
    </source>
</evidence>
<evidence type="ECO:0000259" key="5">
    <source>
        <dbReference type="Pfam" id="PF04438"/>
    </source>
</evidence>
<name>A0ABY6RWW3_PODCO</name>
<evidence type="ECO:0000256" key="2">
    <source>
        <dbReference type="ARBA" id="ARBA00022771"/>
    </source>
</evidence>
<sequence length="333" mass="36172">MNNFGVIEVASTATKTTPGWAYVPDTGPSLSATALQPKNRKRAARNTQPGLSLSDLTARQENKLRKDLEALNRDNQRDVNIPVPSSSRSSHKHTPTVRKILQSQKTFANHLDDYQALLALAESNPAAVVNNPLLFLNKPVVATPQAKSASPAPAREKGGSKRGQAAAKRAAVKAAAAAAAAKEEEEEEEEEGRKRARQLAAEGEDVEMIDSPAAPPDEVEKLVETYPADGTILPAYRKRPPAAHPGDDDPLLVSVVPSFPTDEELRSLMTAPPLSYMDSRAAFGEEGERYPIRVFCEMCGYWGRVKCMKCGVRVCGLDCLEGHREECVTRYGL</sequence>
<dbReference type="InterPro" id="IPR039723">
    <property type="entry name" value="Vps71/ZNHIT1"/>
</dbReference>
<accession>A0ABY6RWW3</accession>
<gene>
    <name evidence="6" type="ORF">PODCO_110220</name>
</gene>
<dbReference type="CDD" id="cd21437">
    <property type="entry name" value="zf-HIT_ZNHIT1_like"/>
    <property type="match status" value="1"/>
</dbReference>
<keyword evidence="2" id="KW-0863">Zinc-finger</keyword>
<evidence type="ECO:0000313" key="7">
    <source>
        <dbReference type="Proteomes" id="UP000280685"/>
    </source>
</evidence>
<evidence type="ECO:0000313" key="6">
    <source>
        <dbReference type="EMBL" id="VBB72482.1"/>
    </source>
</evidence>
<proteinExistence type="predicted"/>
<evidence type="ECO:0000256" key="4">
    <source>
        <dbReference type="SAM" id="MobiDB-lite"/>
    </source>
</evidence>
<evidence type="ECO:0000256" key="3">
    <source>
        <dbReference type="ARBA" id="ARBA00022833"/>
    </source>
</evidence>
<protein>
    <recommendedName>
        <fullName evidence="5">HIT-type domain-containing protein</fullName>
    </recommendedName>
</protein>
<feature type="domain" description="HIT-type" evidence="5">
    <location>
        <begin position="293"/>
        <end position="320"/>
    </location>
</feature>
<dbReference type="PANTHER" id="PTHR13093">
    <property type="entry name" value="ZINC FINGER HIT DOMAIN CONTAINING PROTEIN 1"/>
    <property type="match status" value="1"/>
</dbReference>
<reference evidence="6" key="1">
    <citation type="submission" date="2018-02" db="EMBL/GenBank/DDBJ databases">
        <authorList>
            <person name="Silar P."/>
        </authorList>
    </citation>
    <scope>NUCLEOTIDE SEQUENCE [LARGE SCALE GENOMIC DNA]</scope>
    <source>
        <strain evidence="6">T</strain>
    </source>
</reference>
<keyword evidence="3" id="KW-0862">Zinc</keyword>
<dbReference type="InterPro" id="IPR007529">
    <property type="entry name" value="Znf_HIT"/>
</dbReference>
<feature type="compositionally biased region" description="Low complexity" evidence="4">
    <location>
        <begin position="165"/>
        <end position="180"/>
    </location>
</feature>
<dbReference type="Proteomes" id="UP000280685">
    <property type="component" value="Chromosome 1"/>
</dbReference>
<keyword evidence="7" id="KW-1185">Reference proteome</keyword>
<feature type="region of interest" description="Disordered" evidence="4">
    <location>
        <begin position="143"/>
        <end position="213"/>
    </location>
</feature>
<keyword evidence="1" id="KW-0479">Metal-binding</keyword>
<dbReference type="EMBL" id="LR026964">
    <property type="protein sequence ID" value="VBB72482.1"/>
    <property type="molecule type" value="Genomic_DNA"/>
</dbReference>
<dbReference type="Pfam" id="PF04438">
    <property type="entry name" value="zf-HIT"/>
    <property type="match status" value="1"/>
</dbReference>